<keyword evidence="1" id="KW-0472">Membrane</keyword>
<organism evidence="2 3">
    <name type="scientific">Terrisporobacter hibernicus</name>
    <dbReference type="NCBI Taxonomy" id="2813371"/>
    <lineage>
        <taxon>Bacteria</taxon>
        <taxon>Bacillati</taxon>
        <taxon>Bacillota</taxon>
        <taxon>Clostridia</taxon>
        <taxon>Peptostreptococcales</taxon>
        <taxon>Peptostreptococcaceae</taxon>
        <taxon>Terrisporobacter</taxon>
    </lineage>
</organism>
<dbReference type="AlphaFoldDB" id="A0AAX2ZH93"/>
<name>A0AAX2ZH93_9FIRM</name>
<dbReference type="KEGG" id="tem:JW646_01700"/>
<gene>
    <name evidence="2" type="ORF">JW646_01700</name>
</gene>
<evidence type="ECO:0000256" key="1">
    <source>
        <dbReference type="SAM" id="Phobius"/>
    </source>
</evidence>
<protein>
    <recommendedName>
        <fullName evidence="4">DUF2500 domain-containing protein</fullName>
    </recommendedName>
</protein>
<evidence type="ECO:0000313" key="2">
    <source>
        <dbReference type="EMBL" id="UEL48191.1"/>
    </source>
</evidence>
<sequence length="127" mass="14368">MNMFVEMLWVIFVVIGITCSIIIGLKSVYNYIVKKLKTKSTRKSTVKVVVKAKYFSPGSGFKAPQVGAIIESASYRVEVIYNEQLYVLHNKKVFDSVNTGDTLEMNLVEEFDKDENIIGSYLEVISN</sequence>
<accession>A0AAX2ZH93</accession>
<dbReference type="EMBL" id="CP081135">
    <property type="protein sequence ID" value="UEL48191.1"/>
    <property type="molecule type" value="Genomic_DNA"/>
</dbReference>
<evidence type="ECO:0008006" key="4">
    <source>
        <dbReference type="Google" id="ProtNLM"/>
    </source>
</evidence>
<dbReference type="RefSeq" id="WP_228416341.1">
    <property type="nucleotide sequence ID" value="NZ_CP081135.1"/>
</dbReference>
<feature type="transmembrane region" description="Helical" evidence="1">
    <location>
        <begin position="6"/>
        <end position="33"/>
    </location>
</feature>
<dbReference type="Proteomes" id="UP001198983">
    <property type="component" value="Chromosome"/>
</dbReference>
<keyword evidence="1" id="KW-1133">Transmembrane helix</keyword>
<keyword evidence="3" id="KW-1185">Reference proteome</keyword>
<evidence type="ECO:0000313" key="3">
    <source>
        <dbReference type="Proteomes" id="UP001198983"/>
    </source>
</evidence>
<reference evidence="2 3" key="1">
    <citation type="journal article" date="2023" name="Int. J. Syst. Evol. Microbiol.">
        <title>Terrisporobacter hibernicus sp. nov., isolated from bovine faeces in Northern Ireland.</title>
        <authorList>
            <person name="Mitchell M."/>
            <person name="Nguyen S.V."/>
            <person name="Connor M."/>
            <person name="Fairley D.J."/>
            <person name="Donoghue O."/>
            <person name="Marshall H."/>
            <person name="Koolman L."/>
            <person name="McMullan G."/>
            <person name="Schaffer K.E."/>
            <person name="McGrath J.W."/>
            <person name="Fanning S."/>
        </authorList>
    </citation>
    <scope>NUCLEOTIDE SEQUENCE [LARGE SCALE GENOMIC DNA]</scope>
    <source>
        <strain evidence="2 3">MCA3</strain>
    </source>
</reference>
<keyword evidence="1" id="KW-0812">Transmembrane</keyword>
<proteinExistence type="predicted"/>